<feature type="compositionally biased region" description="Low complexity" evidence="7">
    <location>
        <begin position="1"/>
        <end position="17"/>
    </location>
</feature>
<gene>
    <name evidence="8" type="ORF">JOE42_003621</name>
</gene>
<evidence type="ECO:0000256" key="1">
    <source>
        <dbReference type="ARBA" id="ARBA00022722"/>
    </source>
</evidence>
<reference evidence="8 9" key="1">
    <citation type="submission" date="2021-01" db="EMBL/GenBank/DDBJ databases">
        <title>Genomics of switchgrass bacterial isolates.</title>
        <authorList>
            <person name="Shade A."/>
        </authorList>
    </citation>
    <scope>NUCLEOTIDE SEQUENCE [LARGE SCALE GENOMIC DNA]</scope>
    <source>
        <strain evidence="8 9">PvP111</strain>
    </source>
</reference>
<evidence type="ECO:0000256" key="5">
    <source>
        <dbReference type="ARBA" id="ARBA00023204"/>
    </source>
</evidence>
<organism evidence="8 9">
    <name type="scientific">Rhodococcoides corynebacterioides</name>
    <dbReference type="NCBI Taxonomy" id="53972"/>
    <lineage>
        <taxon>Bacteria</taxon>
        <taxon>Bacillati</taxon>
        <taxon>Actinomycetota</taxon>
        <taxon>Actinomycetes</taxon>
        <taxon>Mycobacteriales</taxon>
        <taxon>Nocardiaceae</taxon>
        <taxon>Rhodococcoides</taxon>
    </lineage>
</organism>
<dbReference type="InterPro" id="IPR004603">
    <property type="entry name" value="DNA_mismatch_endonuc_vsr"/>
</dbReference>
<dbReference type="EC" id="3.1.-.-" evidence="8"/>
<feature type="region of interest" description="Disordered" evidence="7">
    <location>
        <begin position="1"/>
        <end position="29"/>
    </location>
</feature>
<dbReference type="Pfam" id="PF03852">
    <property type="entry name" value="Vsr"/>
    <property type="match status" value="1"/>
</dbReference>
<sequence length="142" mass="16288">MTPDARATPPTDAATSARFKKQKRRDTKPEVALRKELHRAGLRYFVDKPPLKGMRRRADVVFPRRRVAVYVDGCFWHSCPVHATHPRNNAQWWADKLAANVARDRDTDRRLDEAGWTVVRIWEHEDPAVAAVRVTEAVRPGA</sequence>
<dbReference type="GO" id="GO:0004519">
    <property type="term" value="F:endonuclease activity"/>
    <property type="evidence" value="ECO:0007669"/>
    <property type="project" value="UniProtKB-KW"/>
</dbReference>
<dbReference type="SUPFAM" id="SSF52980">
    <property type="entry name" value="Restriction endonuclease-like"/>
    <property type="match status" value="1"/>
</dbReference>
<dbReference type="NCBIfam" id="TIGR00632">
    <property type="entry name" value="vsr"/>
    <property type="match status" value="1"/>
</dbReference>
<keyword evidence="1" id="KW-0540">Nuclease</keyword>
<name>A0ABS2KY86_9NOCA</name>
<comment type="similarity">
    <text evidence="6">Belongs to the Vsr family.</text>
</comment>
<keyword evidence="5" id="KW-0234">DNA repair</keyword>
<evidence type="ECO:0000256" key="6">
    <source>
        <dbReference type="ARBA" id="ARBA00029466"/>
    </source>
</evidence>
<keyword evidence="3" id="KW-0227">DNA damage</keyword>
<keyword evidence="9" id="KW-1185">Reference proteome</keyword>
<keyword evidence="2 8" id="KW-0255">Endonuclease</keyword>
<dbReference type="RefSeq" id="WP_204869597.1">
    <property type="nucleotide sequence ID" value="NZ_JAFBBK010000001.1"/>
</dbReference>
<dbReference type="Gene3D" id="3.40.960.10">
    <property type="entry name" value="VSR Endonuclease"/>
    <property type="match status" value="1"/>
</dbReference>
<dbReference type="InterPro" id="IPR011335">
    <property type="entry name" value="Restrct_endonuc-II-like"/>
</dbReference>
<proteinExistence type="inferred from homology"/>
<dbReference type="EMBL" id="JAFBBK010000001">
    <property type="protein sequence ID" value="MBM7416888.1"/>
    <property type="molecule type" value="Genomic_DNA"/>
</dbReference>
<dbReference type="GO" id="GO:0016787">
    <property type="term" value="F:hydrolase activity"/>
    <property type="evidence" value="ECO:0007669"/>
    <property type="project" value="UniProtKB-KW"/>
</dbReference>
<keyword evidence="4 8" id="KW-0378">Hydrolase</keyword>
<evidence type="ECO:0000256" key="2">
    <source>
        <dbReference type="ARBA" id="ARBA00022759"/>
    </source>
</evidence>
<evidence type="ECO:0000313" key="8">
    <source>
        <dbReference type="EMBL" id="MBM7416888.1"/>
    </source>
</evidence>
<evidence type="ECO:0000313" key="9">
    <source>
        <dbReference type="Proteomes" id="UP000703038"/>
    </source>
</evidence>
<comment type="caution">
    <text evidence="8">The sequence shown here is derived from an EMBL/GenBank/DDBJ whole genome shotgun (WGS) entry which is preliminary data.</text>
</comment>
<evidence type="ECO:0000256" key="7">
    <source>
        <dbReference type="SAM" id="MobiDB-lite"/>
    </source>
</evidence>
<evidence type="ECO:0000256" key="3">
    <source>
        <dbReference type="ARBA" id="ARBA00022763"/>
    </source>
</evidence>
<accession>A0ABS2KY86</accession>
<evidence type="ECO:0000256" key="4">
    <source>
        <dbReference type="ARBA" id="ARBA00022801"/>
    </source>
</evidence>
<protein>
    <submittedName>
        <fullName evidence="8">DNA mismatch endonuclease (Patch repair protein)</fullName>
        <ecNumber evidence="8">3.1.-.-</ecNumber>
    </submittedName>
</protein>
<dbReference type="Proteomes" id="UP000703038">
    <property type="component" value="Unassembled WGS sequence"/>
</dbReference>